<keyword evidence="2" id="KW-0132">Cell division</keyword>
<gene>
    <name evidence="2" type="ORF">I0K15_18760</name>
</gene>
<dbReference type="Gene3D" id="3.30.160.880">
    <property type="entry name" value="Cell division protein ZapA protomer, N-terminal domain"/>
    <property type="match status" value="1"/>
</dbReference>
<dbReference type="Proteomes" id="UP000594800">
    <property type="component" value="Chromosome"/>
</dbReference>
<evidence type="ECO:0000313" key="2">
    <source>
        <dbReference type="EMBL" id="QPH53792.1"/>
    </source>
</evidence>
<evidence type="ECO:0000256" key="1">
    <source>
        <dbReference type="SAM" id="MobiDB-lite"/>
    </source>
</evidence>
<name>A0A7S9LR66_9RHOB</name>
<dbReference type="AlphaFoldDB" id="A0A7S9LR66"/>
<dbReference type="InterPro" id="IPR007838">
    <property type="entry name" value="Cell_div_ZapA-like"/>
</dbReference>
<dbReference type="InterPro" id="IPR036192">
    <property type="entry name" value="Cell_div_ZapA-like_sf"/>
</dbReference>
<dbReference type="Pfam" id="PF05164">
    <property type="entry name" value="ZapA"/>
    <property type="match status" value="1"/>
</dbReference>
<dbReference type="SUPFAM" id="SSF102829">
    <property type="entry name" value="Cell division protein ZapA-like"/>
    <property type="match status" value="1"/>
</dbReference>
<dbReference type="InterPro" id="IPR042233">
    <property type="entry name" value="Cell_div_ZapA_N"/>
</dbReference>
<dbReference type="RefSeq" id="WP_196103001.1">
    <property type="nucleotide sequence ID" value="NZ_CP064942.1"/>
</dbReference>
<evidence type="ECO:0000313" key="3">
    <source>
        <dbReference type="Proteomes" id="UP000594800"/>
    </source>
</evidence>
<reference evidence="2 3" key="1">
    <citation type="submission" date="2020-11" db="EMBL/GenBank/DDBJ databases">
        <title>Description of Pontivivens ytuae sp. nov. isolated from deep sea sediment of Mariana Trench.</title>
        <authorList>
            <person name="Wang Z."/>
            <person name="Sun Q.-L."/>
            <person name="Xu X.-D."/>
            <person name="Tang Y.-Z."/>
            <person name="Zhang J."/>
        </authorList>
    </citation>
    <scope>NUCLEOTIDE SEQUENCE [LARGE SCALE GENOMIC DNA]</scope>
    <source>
        <strain evidence="2 3">MT2928</strain>
    </source>
</reference>
<organism evidence="2 3">
    <name type="scientific">Pontivivens ytuae</name>
    <dbReference type="NCBI Taxonomy" id="2789856"/>
    <lineage>
        <taxon>Bacteria</taxon>
        <taxon>Pseudomonadati</taxon>
        <taxon>Pseudomonadota</taxon>
        <taxon>Alphaproteobacteria</taxon>
        <taxon>Rhodobacterales</taxon>
        <taxon>Paracoccaceae</taxon>
        <taxon>Pontivivens</taxon>
    </lineage>
</organism>
<accession>A0A7S9LR66</accession>
<dbReference type="KEGG" id="poz:I0K15_18760"/>
<keyword evidence="2" id="KW-0131">Cell cycle</keyword>
<sequence>MAELDLNIGGRIFRVACADGEERQLEAAAALIGREANNLQAAIGQVPESRMLLMSSLMLGDRHIALEGELRAAQEKIRALEARAERAEAEAVRPAEPTDPQPGLFAPDPAPAIEALARTADQLEALADVLEAQAQ</sequence>
<proteinExistence type="predicted"/>
<protein>
    <submittedName>
        <fullName evidence="2">Cell division protein ZapA</fullName>
    </submittedName>
</protein>
<feature type="region of interest" description="Disordered" evidence="1">
    <location>
        <begin position="88"/>
        <end position="109"/>
    </location>
</feature>
<dbReference type="EMBL" id="CP064942">
    <property type="protein sequence ID" value="QPH53792.1"/>
    <property type="molecule type" value="Genomic_DNA"/>
</dbReference>
<dbReference type="GO" id="GO:0051301">
    <property type="term" value="P:cell division"/>
    <property type="evidence" value="ECO:0007669"/>
    <property type="project" value="UniProtKB-KW"/>
</dbReference>
<keyword evidence="3" id="KW-1185">Reference proteome</keyword>